<proteinExistence type="predicted"/>
<keyword evidence="2" id="KW-1185">Reference proteome</keyword>
<evidence type="ECO:0008006" key="3">
    <source>
        <dbReference type="Google" id="ProtNLM"/>
    </source>
</evidence>
<organism evidence="1 2">
    <name type="scientific">Tritrichomonas musculus</name>
    <dbReference type="NCBI Taxonomy" id="1915356"/>
    <lineage>
        <taxon>Eukaryota</taxon>
        <taxon>Metamonada</taxon>
        <taxon>Parabasalia</taxon>
        <taxon>Tritrichomonadida</taxon>
        <taxon>Tritrichomonadidae</taxon>
        <taxon>Tritrichomonas</taxon>
    </lineage>
</organism>
<dbReference type="SUPFAM" id="SSF53098">
    <property type="entry name" value="Ribonuclease H-like"/>
    <property type="match status" value="1"/>
</dbReference>
<comment type="caution">
    <text evidence="1">The sequence shown here is derived from an EMBL/GenBank/DDBJ whole genome shotgun (WGS) entry which is preliminary data.</text>
</comment>
<gene>
    <name evidence="1" type="ORF">M9Y10_007461</name>
</gene>
<protein>
    <recommendedName>
        <fullName evidence="3">DUF659 domain-containing protein</fullName>
    </recommendedName>
</protein>
<sequence length="279" mass="32826">MIAAKEIKESSISLFKEKYINLEIDSGTVSKLNVVHFVISVTEDDTIKPYLYRLVRNTNFDYTDYYIFTEEIVNQLLDYNMNVSSIIIDNLRAQTKGIEYFRQISEDPRVKGIQIVHCFCHLMSLTFTTTLKLNEHLQKLVNDVKNIITILRKADSVVFIGKKCPLIVETRWIYIYDVLEFILDNKNDVLTLLSIEKYQVEMDELEQLFKLVSPLRYFVEKMESNSSICCVARYINDMVVYYRHEDFHLITDIFHELYSVLIARIKSNNSDLVLTAYFL</sequence>
<dbReference type="InterPro" id="IPR012337">
    <property type="entry name" value="RNaseH-like_sf"/>
</dbReference>
<evidence type="ECO:0000313" key="2">
    <source>
        <dbReference type="Proteomes" id="UP001470230"/>
    </source>
</evidence>
<reference evidence="1 2" key="1">
    <citation type="submission" date="2024-04" db="EMBL/GenBank/DDBJ databases">
        <title>Tritrichomonas musculus Genome.</title>
        <authorList>
            <person name="Alves-Ferreira E."/>
            <person name="Grigg M."/>
            <person name="Lorenzi H."/>
            <person name="Galac M."/>
        </authorList>
    </citation>
    <scope>NUCLEOTIDE SEQUENCE [LARGE SCALE GENOMIC DNA]</scope>
    <source>
        <strain evidence="1 2">EAF2021</strain>
    </source>
</reference>
<evidence type="ECO:0000313" key="1">
    <source>
        <dbReference type="EMBL" id="KAK8871721.1"/>
    </source>
</evidence>
<dbReference type="EMBL" id="JAPFFF010000013">
    <property type="protein sequence ID" value="KAK8871721.1"/>
    <property type="molecule type" value="Genomic_DNA"/>
</dbReference>
<name>A0ABR2J2D8_9EUKA</name>
<dbReference type="Proteomes" id="UP001470230">
    <property type="component" value="Unassembled WGS sequence"/>
</dbReference>
<accession>A0ABR2J2D8</accession>